<dbReference type="PATRIC" id="fig|445710.3.peg.1477"/>
<sequence>MRILNFLQGRQSMKVPARRLGRAIDGRCALNRTCLKAGPALLLVAMLGHAQANDASATTMSQRVPDTYAQPAKRVDLGHGRQLNLRCSGSGPQTVLLEAGAIADSSTWFRVQPLLAARTRVCAYDRAGFGFSSEGPMPRDLDADVADLHALIRHAGLSKPLVLVGHSLGSNIARRYAGKYPSDVDAMILVDPPAQDIGRFAPAWQKDEDTLSAQRFAFLHHCEAAAEKHELPSSDPELSHCLGGPDPHASARLNAVNLSLKSRPAFWRTVLSVLQDNVRVFRQPVSARETHGSMPLIVLSAANTYADALPRDRKGLEEARARTQAQIVATSSRGTLVHVPDTSHDIQIDQPEAVVKAVEQAMRMARHSPE</sequence>
<dbReference type="Pfam" id="PF12697">
    <property type="entry name" value="Abhydrolase_6"/>
    <property type="match status" value="1"/>
</dbReference>
<dbReference type="Proteomes" id="UP000077255">
    <property type="component" value="Chromosome"/>
</dbReference>
<name>A0A160N0Q7_9GAMM</name>
<dbReference type="PRINTS" id="PR00111">
    <property type="entry name" value="ABHYDROLASE"/>
</dbReference>
<dbReference type="GO" id="GO:0016020">
    <property type="term" value="C:membrane"/>
    <property type="evidence" value="ECO:0007669"/>
    <property type="project" value="TreeGrafter"/>
</dbReference>
<feature type="domain" description="AB hydrolase-1" evidence="1">
    <location>
        <begin position="99"/>
        <end position="357"/>
    </location>
</feature>
<dbReference type="PANTHER" id="PTHR43798:SF33">
    <property type="entry name" value="HYDROLASE, PUTATIVE (AFU_ORTHOLOGUE AFUA_2G14860)-RELATED"/>
    <property type="match status" value="1"/>
</dbReference>
<dbReference type="InterPro" id="IPR029058">
    <property type="entry name" value="AB_hydrolase_fold"/>
</dbReference>
<evidence type="ECO:0000313" key="2">
    <source>
        <dbReference type="EMBL" id="AND68937.1"/>
    </source>
</evidence>
<protein>
    <recommendedName>
        <fullName evidence="1">AB hydrolase-1 domain-containing protein</fullName>
    </recommendedName>
</protein>
<dbReference type="SUPFAM" id="SSF53474">
    <property type="entry name" value="alpha/beta-Hydrolases"/>
    <property type="match status" value="1"/>
</dbReference>
<dbReference type="KEGG" id="dtx:ATSB10_14830"/>
<keyword evidence="3" id="KW-1185">Reference proteome</keyword>
<gene>
    <name evidence="2" type="ORF">ATSB10_14830</name>
</gene>
<dbReference type="EMBL" id="CP014841">
    <property type="protein sequence ID" value="AND68937.1"/>
    <property type="molecule type" value="Genomic_DNA"/>
</dbReference>
<proteinExistence type="predicted"/>
<dbReference type="AlphaFoldDB" id="A0A160N0Q7"/>
<dbReference type="InterPro" id="IPR050266">
    <property type="entry name" value="AB_hydrolase_sf"/>
</dbReference>
<evidence type="ECO:0000313" key="3">
    <source>
        <dbReference type="Proteomes" id="UP000077255"/>
    </source>
</evidence>
<accession>A0A160N0Q7</accession>
<organism evidence="2 3">
    <name type="scientific">Dyella thiooxydans</name>
    <dbReference type="NCBI Taxonomy" id="445710"/>
    <lineage>
        <taxon>Bacteria</taxon>
        <taxon>Pseudomonadati</taxon>
        <taxon>Pseudomonadota</taxon>
        <taxon>Gammaproteobacteria</taxon>
        <taxon>Lysobacterales</taxon>
        <taxon>Rhodanobacteraceae</taxon>
        <taxon>Dyella</taxon>
    </lineage>
</organism>
<dbReference type="STRING" id="445710.ATSB10_14830"/>
<reference evidence="2 3" key="1">
    <citation type="submission" date="2016-02" db="EMBL/GenBank/DDBJ databases">
        <title>Complete genome sequencing and analysis of ATSB10, Dyella thiooxydans isolated from rhizosphere soil of sunflower (Helianthus annuus L.).</title>
        <authorList>
            <person name="Lee Y."/>
            <person name="Hwangbo K."/>
            <person name="Chung H."/>
            <person name="Yoo J."/>
            <person name="Kim K.Y."/>
            <person name="Sa T.M."/>
            <person name="Um Y."/>
            <person name="Madhaiyan M."/>
        </authorList>
    </citation>
    <scope>NUCLEOTIDE SEQUENCE [LARGE SCALE GENOMIC DNA]</scope>
    <source>
        <strain evidence="2 3">ATSB10</strain>
    </source>
</reference>
<dbReference type="InterPro" id="IPR000073">
    <property type="entry name" value="AB_hydrolase_1"/>
</dbReference>
<dbReference type="PANTHER" id="PTHR43798">
    <property type="entry name" value="MONOACYLGLYCEROL LIPASE"/>
    <property type="match status" value="1"/>
</dbReference>
<evidence type="ECO:0000259" key="1">
    <source>
        <dbReference type="Pfam" id="PF12697"/>
    </source>
</evidence>
<dbReference type="Gene3D" id="3.40.50.1820">
    <property type="entry name" value="alpha/beta hydrolase"/>
    <property type="match status" value="1"/>
</dbReference>